<proteinExistence type="predicted"/>
<evidence type="ECO:0000256" key="1">
    <source>
        <dbReference type="SAM" id="MobiDB-lite"/>
    </source>
</evidence>
<dbReference type="EMBL" id="CAJVPQ010004651">
    <property type="protein sequence ID" value="CAG8655911.1"/>
    <property type="molecule type" value="Genomic_DNA"/>
</dbReference>
<dbReference type="Proteomes" id="UP000789570">
    <property type="component" value="Unassembled WGS sequence"/>
</dbReference>
<dbReference type="OrthoDB" id="2381955at2759"/>
<gene>
    <name evidence="3" type="ORF">FCALED_LOCUS11309</name>
</gene>
<protein>
    <submittedName>
        <fullName evidence="3">8683_t:CDS:1</fullName>
    </submittedName>
</protein>
<feature type="transmembrane region" description="Helical" evidence="2">
    <location>
        <begin position="356"/>
        <end position="378"/>
    </location>
</feature>
<sequence length="529" mass="60659">MSVKPCLDLVNLYFESTPVSEWSYMGFLEALKTNCVSEVRSLADQKSIWRKRYLTYLSNVLIEEQDGISKERVTFLIQQKRPPEEENFWNGVKTEKDLMVKEDIFDKQSQIDALNVLEATLKMAKGEEADTSFGHKRSYDEELPSTSSKKISTYGNEEELAEEDITQEDVLNSVSEVSDTFGKTKFPVYYEKLKSIWHTRDAEANYSIIDMGDEETLNQVHELLSDNELNFLSERLSLTDENECISTEARRYMTLFDEIIEEGNYDDDIEGENNDITDERNSEEFEKAIAKMKGKVHQLDSLSKKFHYLSNTFPIPAESYDQSETPDIFVIKSVSSHLDTITKMNGLMRNTPERTWTAHVLAYLFFVTFCFIDSLQYFSCERDISTKIDAQNNGYKADGVLELFERPRQIPLFLLEVSEGPNNPDPDKISGDRKKLMNEGVFALNKFMMSTELPEFKVCETLGVFLAQGFADKVEIGQIIFIGPGLYFFSPFTIPALTIPISNTNLEHAPRLIRTLLNQVCNWGYTGTI</sequence>
<feature type="region of interest" description="Disordered" evidence="1">
    <location>
        <begin position="132"/>
        <end position="155"/>
    </location>
</feature>
<keyword evidence="2" id="KW-0812">Transmembrane</keyword>
<feature type="compositionally biased region" description="Polar residues" evidence="1">
    <location>
        <begin position="144"/>
        <end position="155"/>
    </location>
</feature>
<evidence type="ECO:0000256" key="2">
    <source>
        <dbReference type="SAM" id="Phobius"/>
    </source>
</evidence>
<keyword evidence="2" id="KW-1133">Transmembrane helix</keyword>
<evidence type="ECO:0000313" key="4">
    <source>
        <dbReference type="Proteomes" id="UP000789570"/>
    </source>
</evidence>
<name>A0A9N9E142_9GLOM</name>
<organism evidence="3 4">
    <name type="scientific">Funneliformis caledonium</name>
    <dbReference type="NCBI Taxonomy" id="1117310"/>
    <lineage>
        <taxon>Eukaryota</taxon>
        <taxon>Fungi</taxon>
        <taxon>Fungi incertae sedis</taxon>
        <taxon>Mucoromycota</taxon>
        <taxon>Glomeromycotina</taxon>
        <taxon>Glomeromycetes</taxon>
        <taxon>Glomerales</taxon>
        <taxon>Glomeraceae</taxon>
        <taxon>Funneliformis</taxon>
    </lineage>
</organism>
<dbReference type="AlphaFoldDB" id="A0A9N9E142"/>
<reference evidence="3" key="1">
    <citation type="submission" date="2021-06" db="EMBL/GenBank/DDBJ databases">
        <authorList>
            <person name="Kallberg Y."/>
            <person name="Tangrot J."/>
            <person name="Rosling A."/>
        </authorList>
    </citation>
    <scope>NUCLEOTIDE SEQUENCE</scope>
    <source>
        <strain evidence="3">UK204</strain>
    </source>
</reference>
<comment type="caution">
    <text evidence="3">The sequence shown here is derived from an EMBL/GenBank/DDBJ whole genome shotgun (WGS) entry which is preliminary data.</text>
</comment>
<accession>A0A9N9E142</accession>
<keyword evidence="4" id="KW-1185">Reference proteome</keyword>
<evidence type="ECO:0000313" key="3">
    <source>
        <dbReference type="EMBL" id="CAG8655911.1"/>
    </source>
</evidence>
<keyword evidence="2" id="KW-0472">Membrane</keyword>